<feature type="domain" description="PhoU" evidence="9">
    <location>
        <begin position="17"/>
        <end position="104"/>
    </location>
</feature>
<dbReference type="GO" id="GO:0045936">
    <property type="term" value="P:negative regulation of phosphate metabolic process"/>
    <property type="evidence" value="ECO:0007669"/>
    <property type="project" value="InterPro"/>
</dbReference>
<evidence type="ECO:0000256" key="7">
    <source>
        <dbReference type="ARBA" id="ARBA00056181"/>
    </source>
</evidence>
<dbReference type="InterPro" id="IPR026022">
    <property type="entry name" value="PhoU_dom"/>
</dbReference>
<dbReference type="GO" id="GO:0030643">
    <property type="term" value="P:intracellular phosphate ion homeostasis"/>
    <property type="evidence" value="ECO:0007669"/>
    <property type="project" value="InterPro"/>
</dbReference>
<comment type="similarity">
    <text evidence="2 8">Belongs to the PhoU family.</text>
</comment>
<comment type="function">
    <text evidence="7 8">Plays a role in the regulation of phosphate uptake.</text>
</comment>
<dbReference type="Pfam" id="PF01895">
    <property type="entry name" value="PhoU"/>
    <property type="match status" value="2"/>
</dbReference>
<dbReference type="GO" id="GO:0006817">
    <property type="term" value="P:phosphate ion transport"/>
    <property type="evidence" value="ECO:0007669"/>
    <property type="project" value="UniProtKB-KW"/>
</dbReference>
<dbReference type="STRING" id="313628.LNTAR_17338"/>
<organism evidence="10 11">
    <name type="scientific">Lentisphaera araneosa HTCC2155</name>
    <dbReference type="NCBI Taxonomy" id="313628"/>
    <lineage>
        <taxon>Bacteria</taxon>
        <taxon>Pseudomonadati</taxon>
        <taxon>Lentisphaerota</taxon>
        <taxon>Lentisphaeria</taxon>
        <taxon>Lentisphaerales</taxon>
        <taxon>Lentisphaeraceae</taxon>
        <taxon>Lentisphaera</taxon>
    </lineage>
</organism>
<keyword evidence="4 8" id="KW-0813">Transport</keyword>
<evidence type="ECO:0000256" key="2">
    <source>
        <dbReference type="ARBA" id="ARBA00008107"/>
    </source>
</evidence>
<evidence type="ECO:0000256" key="6">
    <source>
        <dbReference type="ARBA" id="ARBA00022592"/>
    </source>
</evidence>
<accession>A6DFF6</accession>
<evidence type="ECO:0000256" key="4">
    <source>
        <dbReference type="ARBA" id="ARBA00022448"/>
    </source>
</evidence>
<dbReference type="InterPro" id="IPR028366">
    <property type="entry name" value="PhoU"/>
</dbReference>
<name>A6DFF6_9BACT</name>
<keyword evidence="6 8" id="KW-0592">Phosphate transport</keyword>
<keyword evidence="5 8" id="KW-0963">Cytoplasm</keyword>
<evidence type="ECO:0000259" key="9">
    <source>
        <dbReference type="Pfam" id="PF01895"/>
    </source>
</evidence>
<dbReference type="RefSeq" id="WP_007276658.1">
    <property type="nucleotide sequence ID" value="NZ_ABCK01000001.1"/>
</dbReference>
<dbReference type="SUPFAM" id="SSF109755">
    <property type="entry name" value="PhoU-like"/>
    <property type="match status" value="1"/>
</dbReference>
<dbReference type="GO" id="GO:0005737">
    <property type="term" value="C:cytoplasm"/>
    <property type="evidence" value="ECO:0007669"/>
    <property type="project" value="UniProtKB-SubCell"/>
</dbReference>
<dbReference type="Proteomes" id="UP000004947">
    <property type="component" value="Unassembled WGS sequence"/>
</dbReference>
<feature type="domain" description="PhoU" evidence="9">
    <location>
        <begin position="119"/>
        <end position="204"/>
    </location>
</feature>
<gene>
    <name evidence="10" type="ORF">LNTAR_17338</name>
</gene>
<dbReference type="AlphaFoldDB" id="A6DFF6"/>
<comment type="subcellular location">
    <subcellularLocation>
        <location evidence="1 8">Cytoplasm</location>
    </subcellularLocation>
</comment>
<evidence type="ECO:0000313" key="10">
    <source>
        <dbReference type="EMBL" id="EDM29536.1"/>
    </source>
</evidence>
<dbReference type="eggNOG" id="COG0704">
    <property type="taxonomic scope" value="Bacteria"/>
</dbReference>
<evidence type="ECO:0000256" key="3">
    <source>
        <dbReference type="ARBA" id="ARBA00011738"/>
    </source>
</evidence>
<proteinExistence type="inferred from homology"/>
<dbReference type="OrthoDB" id="9814256at2"/>
<evidence type="ECO:0000256" key="8">
    <source>
        <dbReference type="PIRNR" id="PIRNR003107"/>
    </source>
</evidence>
<evidence type="ECO:0000256" key="5">
    <source>
        <dbReference type="ARBA" id="ARBA00022490"/>
    </source>
</evidence>
<dbReference type="PANTHER" id="PTHR42930">
    <property type="entry name" value="PHOSPHATE-SPECIFIC TRANSPORT SYSTEM ACCESSORY PROTEIN PHOU"/>
    <property type="match status" value="1"/>
</dbReference>
<keyword evidence="11" id="KW-1185">Reference proteome</keyword>
<dbReference type="Gene3D" id="1.20.58.220">
    <property type="entry name" value="Phosphate transport system protein phou homolog 2, domain 2"/>
    <property type="match status" value="1"/>
</dbReference>
<evidence type="ECO:0000256" key="1">
    <source>
        <dbReference type="ARBA" id="ARBA00004496"/>
    </source>
</evidence>
<sequence length="226" mass="25892">MKTHMQREINVLRNQLLELGGDVNSSLNMTYKALLDMDKALANKVIKADQKINDAEIIIEENALKILALYQPVASDLREVISFLKINNDLERVGDLCSNICRYIKKSLKAGAIDVPDKLQEMFPKVLNMMNLTIDCAYKDDIETVIQVCELDNSIDALNKSLLSELKEKIQESPEMTDQLLYYFSISRTLERIADYFTNICEDIYYKVTGSIVRHSPENMILEDED</sequence>
<dbReference type="NCBIfam" id="TIGR02135">
    <property type="entry name" value="phoU_full"/>
    <property type="match status" value="1"/>
</dbReference>
<dbReference type="PIRSF" id="PIRSF003107">
    <property type="entry name" value="PhoU"/>
    <property type="match status" value="1"/>
</dbReference>
<evidence type="ECO:0000313" key="11">
    <source>
        <dbReference type="Proteomes" id="UP000004947"/>
    </source>
</evidence>
<dbReference type="EMBL" id="ABCK01000001">
    <property type="protein sequence ID" value="EDM29536.1"/>
    <property type="molecule type" value="Genomic_DNA"/>
</dbReference>
<protein>
    <recommendedName>
        <fullName evidence="8">Phosphate-specific transport system accessory protein PhoU</fullName>
    </recommendedName>
</protein>
<comment type="caution">
    <text evidence="10">The sequence shown here is derived from an EMBL/GenBank/DDBJ whole genome shotgun (WGS) entry which is preliminary data.</text>
</comment>
<dbReference type="FunFam" id="1.20.58.220:FF:000004">
    <property type="entry name" value="Phosphate-specific transport system accessory protein PhoU"/>
    <property type="match status" value="1"/>
</dbReference>
<comment type="subunit">
    <text evidence="3 8">Homodimer.</text>
</comment>
<dbReference type="PANTHER" id="PTHR42930:SF3">
    <property type="entry name" value="PHOSPHATE-SPECIFIC TRANSPORT SYSTEM ACCESSORY PROTEIN PHOU"/>
    <property type="match status" value="1"/>
</dbReference>
<dbReference type="InterPro" id="IPR038078">
    <property type="entry name" value="PhoU-like_sf"/>
</dbReference>
<reference evidence="10 11" key="1">
    <citation type="journal article" date="2010" name="J. Bacteriol.">
        <title>Genome sequence of Lentisphaera araneosa HTCC2155T, the type species of the order Lentisphaerales in the phylum Lentisphaerae.</title>
        <authorList>
            <person name="Thrash J.C."/>
            <person name="Cho J.C."/>
            <person name="Vergin K.L."/>
            <person name="Morris R.M."/>
            <person name="Giovannoni S.J."/>
        </authorList>
    </citation>
    <scope>NUCLEOTIDE SEQUENCE [LARGE SCALE GENOMIC DNA]</scope>
    <source>
        <strain evidence="10 11">HTCC2155</strain>
    </source>
</reference>